<dbReference type="OrthoDB" id="1930760at2759"/>
<evidence type="ECO:0000256" key="2">
    <source>
        <dbReference type="ARBA" id="ARBA00022737"/>
    </source>
</evidence>
<dbReference type="PANTHER" id="PTHR46042">
    <property type="entry name" value="DIPHTHINE METHYLTRANSFERASE"/>
    <property type="match status" value="1"/>
</dbReference>
<protein>
    <submittedName>
        <fullName evidence="4">Uncharacterized protein</fullName>
    </submittedName>
</protein>
<dbReference type="PANTHER" id="PTHR46042:SF1">
    <property type="entry name" value="DIPHTHINE METHYLTRANSFERASE"/>
    <property type="match status" value="1"/>
</dbReference>
<reference evidence="4" key="1">
    <citation type="submission" date="2022-11" db="EMBL/GenBank/DDBJ databases">
        <authorList>
            <person name="Petersen C."/>
        </authorList>
    </citation>
    <scope>NUCLEOTIDE SEQUENCE</scope>
    <source>
        <strain evidence="4">IBT 30069</strain>
    </source>
</reference>
<dbReference type="EMBL" id="JAPQKH010000001">
    <property type="protein sequence ID" value="KAJ5115898.1"/>
    <property type="molecule type" value="Genomic_DNA"/>
</dbReference>
<evidence type="ECO:0000256" key="1">
    <source>
        <dbReference type="ARBA" id="ARBA00022574"/>
    </source>
</evidence>
<keyword evidence="1" id="KW-0853">WD repeat</keyword>
<proteinExistence type="predicted"/>
<evidence type="ECO:0000313" key="5">
    <source>
        <dbReference type="Proteomes" id="UP001149165"/>
    </source>
</evidence>
<dbReference type="AlphaFoldDB" id="A0A9W9GD56"/>
<comment type="pathway">
    <text evidence="3">Protein modification.</text>
</comment>
<accession>A0A9W9GD56</accession>
<dbReference type="InterPro" id="IPR036322">
    <property type="entry name" value="WD40_repeat_dom_sf"/>
</dbReference>
<dbReference type="GO" id="GO:0005737">
    <property type="term" value="C:cytoplasm"/>
    <property type="evidence" value="ECO:0007669"/>
    <property type="project" value="TreeGrafter"/>
</dbReference>
<evidence type="ECO:0000256" key="3">
    <source>
        <dbReference type="ARBA" id="ARBA00043952"/>
    </source>
</evidence>
<sequence length="420" mass="47058">MASILQRPKSETTVFLDQPPSCLEFCPEIRDHFLVGTYLLSETKNESGDIQQTKTGSVQLWKLDPSTNALSLVHRLALPYAVFDLHFHPRERNKFAIVSSTGHAALFSVSVSGDSVQPTISHIWTKQVHEDTSIPALFFAWAPRTWFPKPDCDGFAVTFSDSRTAVFGTEGDISDADNIEEWGSFEARQMIEVWFVALSAIKQRSTDEGVTSDHIIPYMFTGNDFGSLHTRRFENHGEPDEADEPLGSLLLEHDDRSRHHTAGVTAILPLPVDMLDGAPILLTGSYDESLRVYHATRRGDVLAEQGLGGGVWRLQLLSSTESHNSNDQEQVVERQFLVLASCMHAGTRIVRVSQRQQDQDPVWDIEILAEFTEHESMNYASDVWKGARSDQSDSLQASSELLCVSSSFYDRRLCVWRANS</sequence>
<dbReference type="GO" id="GO:0017183">
    <property type="term" value="P:protein histidyl modification to diphthamide"/>
    <property type="evidence" value="ECO:0007669"/>
    <property type="project" value="TreeGrafter"/>
</dbReference>
<dbReference type="Proteomes" id="UP001149165">
    <property type="component" value="Unassembled WGS sequence"/>
</dbReference>
<reference evidence="4" key="2">
    <citation type="journal article" date="2023" name="IMA Fungus">
        <title>Comparative genomic study of the Penicillium genus elucidates a diverse pangenome and 15 lateral gene transfer events.</title>
        <authorList>
            <person name="Petersen C."/>
            <person name="Sorensen T."/>
            <person name="Nielsen M.R."/>
            <person name="Sondergaard T.E."/>
            <person name="Sorensen J.L."/>
            <person name="Fitzpatrick D.A."/>
            <person name="Frisvad J.C."/>
            <person name="Nielsen K.L."/>
        </authorList>
    </citation>
    <scope>NUCLEOTIDE SEQUENCE</scope>
    <source>
        <strain evidence="4">IBT 30069</strain>
    </source>
</reference>
<dbReference type="Gene3D" id="2.130.10.10">
    <property type="entry name" value="YVTN repeat-like/Quinoprotein amine dehydrogenase"/>
    <property type="match status" value="1"/>
</dbReference>
<dbReference type="SUPFAM" id="SSF50978">
    <property type="entry name" value="WD40 repeat-like"/>
    <property type="match status" value="1"/>
</dbReference>
<evidence type="ECO:0000313" key="4">
    <source>
        <dbReference type="EMBL" id="KAJ5115898.1"/>
    </source>
</evidence>
<comment type="caution">
    <text evidence="4">The sequence shown here is derived from an EMBL/GenBank/DDBJ whole genome shotgun (WGS) entry which is preliminary data.</text>
</comment>
<gene>
    <name evidence="4" type="ORF">N7456_000246</name>
</gene>
<dbReference type="InterPro" id="IPR015943">
    <property type="entry name" value="WD40/YVTN_repeat-like_dom_sf"/>
</dbReference>
<dbReference type="InterPro" id="IPR052415">
    <property type="entry name" value="Diphthine_MTase"/>
</dbReference>
<keyword evidence="5" id="KW-1185">Reference proteome</keyword>
<organism evidence="4 5">
    <name type="scientific">Penicillium angulare</name>
    <dbReference type="NCBI Taxonomy" id="116970"/>
    <lineage>
        <taxon>Eukaryota</taxon>
        <taxon>Fungi</taxon>
        <taxon>Dikarya</taxon>
        <taxon>Ascomycota</taxon>
        <taxon>Pezizomycotina</taxon>
        <taxon>Eurotiomycetes</taxon>
        <taxon>Eurotiomycetidae</taxon>
        <taxon>Eurotiales</taxon>
        <taxon>Aspergillaceae</taxon>
        <taxon>Penicillium</taxon>
    </lineage>
</organism>
<name>A0A9W9GD56_9EURO</name>
<keyword evidence="2" id="KW-0677">Repeat</keyword>
<dbReference type="GO" id="GO:0061685">
    <property type="term" value="F:diphthine methylesterase activity"/>
    <property type="evidence" value="ECO:0007669"/>
    <property type="project" value="TreeGrafter"/>
</dbReference>